<dbReference type="Gene3D" id="3.40.50.2300">
    <property type="match status" value="2"/>
</dbReference>
<evidence type="ECO:0000259" key="6">
    <source>
        <dbReference type="Pfam" id="PF13458"/>
    </source>
</evidence>
<dbReference type="SUPFAM" id="SSF53822">
    <property type="entry name" value="Periplasmic binding protein-like I"/>
    <property type="match status" value="1"/>
</dbReference>
<dbReference type="GO" id="GO:0006865">
    <property type="term" value="P:amino acid transport"/>
    <property type="evidence" value="ECO:0007669"/>
    <property type="project" value="UniProtKB-KW"/>
</dbReference>
<keyword evidence="2" id="KW-0813">Transport</keyword>
<evidence type="ECO:0000313" key="8">
    <source>
        <dbReference type="Proteomes" id="UP000517712"/>
    </source>
</evidence>
<dbReference type="PANTHER" id="PTHR30483:SF37">
    <property type="entry name" value="ABC TRANSPORTER SUBSTRATE-BINDING PROTEIN"/>
    <property type="match status" value="1"/>
</dbReference>
<reference evidence="7 8" key="1">
    <citation type="submission" date="2020-08" db="EMBL/GenBank/DDBJ databases">
        <title>Sequencing the genomes of 1000 actinobacteria strains.</title>
        <authorList>
            <person name="Klenk H.-P."/>
        </authorList>
    </citation>
    <scope>NUCLEOTIDE SEQUENCE [LARGE SCALE GENOMIC DNA]</scope>
    <source>
        <strain evidence="7 8">DSM 24823</strain>
    </source>
</reference>
<dbReference type="RefSeq" id="WP_184281753.1">
    <property type="nucleotide sequence ID" value="NZ_BAAAPG010000001.1"/>
</dbReference>
<evidence type="ECO:0000256" key="2">
    <source>
        <dbReference type="ARBA" id="ARBA00022448"/>
    </source>
</evidence>
<comment type="similarity">
    <text evidence="1">Belongs to the leucine-binding protein family.</text>
</comment>
<evidence type="ECO:0000256" key="4">
    <source>
        <dbReference type="ARBA" id="ARBA00022970"/>
    </source>
</evidence>
<feature type="domain" description="Leucine-binding protein" evidence="6">
    <location>
        <begin position="44"/>
        <end position="391"/>
    </location>
</feature>
<dbReference type="InterPro" id="IPR028081">
    <property type="entry name" value="Leu-bd"/>
</dbReference>
<dbReference type="PROSITE" id="PS51257">
    <property type="entry name" value="PROKAR_LIPOPROTEIN"/>
    <property type="match status" value="1"/>
</dbReference>
<dbReference type="Proteomes" id="UP000517712">
    <property type="component" value="Unassembled WGS sequence"/>
</dbReference>
<accession>A0A7W9CB37</accession>
<dbReference type="InterPro" id="IPR000709">
    <property type="entry name" value="Leu_Ile_Val-bd"/>
</dbReference>
<evidence type="ECO:0000313" key="7">
    <source>
        <dbReference type="EMBL" id="MBB5742350.1"/>
    </source>
</evidence>
<proteinExistence type="inferred from homology"/>
<feature type="chain" id="PRO_5030930913" evidence="5">
    <location>
        <begin position="27"/>
        <end position="412"/>
    </location>
</feature>
<dbReference type="Pfam" id="PF13458">
    <property type="entry name" value="Peripla_BP_6"/>
    <property type="match status" value="1"/>
</dbReference>
<evidence type="ECO:0000256" key="3">
    <source>
        <dbReference type="ARBA" id="ARBA00022729"/>
    </source>
</evidence>
<dbReference type="InterPro" id="IPR028082">
    <property type="entry name" value="Peripla_BP_I"/>
</dbReference>
<gene>
    <name evidence="7" type="ORF">HD600_000847</name>
</gene>
<feature type="signal peptide" evidence="5">
    <location>
        <begin position="1"/>
        <end position="26"/>
    </location>
</feature>
<evidence type="ECO:0000256" key="5">
    <source>
        <dbReference type="SAM" id="SignalP"/>
    </source>
</evidence>
<evidence type="ECO:0000256" key="1">
    <source>
        <dbReference type="ARBA" id="ARBA00010062"/>
    </source>
</evidence>
<keyword evidence="3 5" id="KW-0732">Signal</keyword>
<dbReference type="EMBL" id="JACHMU010000001">
    <property type="protein sequence ID" value="MBB5742350.1"/>
    <property type="molecule type" value="Genomic_DNA"/>
</dbReference>
<dbReference type="InterPro" id="IPR051010">
    <property type="entry name" value="BCAA_transport"/>
</dbReference>
<protein>
    <submittedName>
        <fullName evidence="7">Branched-chain amino acid transport system substrate-binding protein</fullName>
    </submittedName>
</protein>
<sequence length="412" mass="42304">MRNTAKRLSTAIAAAAVITLGLTACAGSDASGGEGGSADGGGETVKIGVVLPFTGVQAAIAELEGEGAAVAAEQINEAGGIAGKWQIELVEADDQLDTGRSATVIRDLNDKGVSLAIGGQTSDLCKSSAEAAQRFDMTFIGAHCTSPDLVDPPITDNFFMIGQQMTTLANAIGTSLAEAYPDVDTWDVVTYDVAAMRSSWDIAKGAMEDELGHAIQEGERYAVPVGATTLRNEIAGLVATPDKEKRGLFLGVYGAGTTAFLQQAAPTGILDDYAVVAQTGVYWPTAVSMDGAAPSITNVHDYFYPCQDTPENDEFVSAFEAATGEKPDSGAYQGYLAVQLLAAAIEKADSIETAKVQEALKGLTIDTPQGLEMTIDADTHAGNGAATVAVLAGDSDAPQGVGITECKLVPAG</sequence>
<name>A0A7W9CB37_9MICO</name>
<dbReference type="PRINTS" id="PR00337">
    <property type="entry name" value="LEUILEVALBP"/>
</dbReference>
<comment type="caution">
    <text evidence="7">The sequence shown here is derived from an EMBL/GenBank/DDBJ whole genome shotgun (WGS) entry which is preliminary data.</text>
</comment>
<dbReference type="AlphaFoldDB" id="A0A7W9CB37"/>
<keyword evidence="8" id="KW-1185">Reference proteome</keyword>
<keyword evidence="4" id="KW-0029">Amino-acid transport</keyword>
<organism evidence="7 8">
    <name type="scientific">Microbacterium ginsengiterrae</name>
    <dbReference type="NCBI Taxonomy" id="546115"/>
    <lineage>
        <taxon>Bacteria</taxon>
        <taxon>Bacillati</taxon>
        <taxon>Actinomycetota</taxon>
        <taxon>Actinomycetes</taxon>
        <taxon>Micrococcales</taxon>
        <taxon>Microbacteriaceae</taxon>
        <taxon>Microbacterium</taxon>
    </lineage>
</organism>
<dbReference type="PANTHER" id="PTHR30483">
    <property type="entry name" value="LEUCINE-SPECIFIC-BINDING PROTEIN"/>
    <property type="match status" value="1"/>
</dbReference>